<keyword evidence="8" id="KW-1185">Reference proteome</keyword>
<keyword evidence="3 6" id="KW-0812">Transmembrane</keyword>
<dbReference type="Pfam" id="PF00083">
    <property type="entry name" value="Sugar_tr"/>
    <property type="match status" value="1"/>
</dbReference>
<name>A0A813WWV6_9BILA</name>
<gene>
    <name evidence="7" type="ORF">OXX778_LOCUS9228</name>
</gene>
<dbReference type="InterPro" id="IPR005828">
    <property type="entry name" value="MFS_sugar_transport-like"/>
</dbReference>
<feature type="transmembrane region" description="Helical" evidence="6">
    <location>
        <begin position="26"/>
        <end position="43"/>
    </location>
</feature>
<comment type="caution">
    <text evidence="7">The sequence shown here is derived from an EMBL/GenBank/DDBJ whole genome shotgun (WGS) entry which is preliminary data.</text>
</comment>
<sequence length="213" mass="24550">MASQNQTNTTEQTPEKEINYHEIKQRLFLTFLLIFSSAFQFSFNVNSYNNSYKNEFNLTNKHSYNIVFFLGAIIGTLLTFKILDHKMNYGIWITSLLTIVASIFSLVSFNPEYRELIILISRFIFGIQGGLSLCLIPFYLIQITPILYPGHATMAKQLAFIIGILIPRLTEFSNSKLSKLSLGIIFAFPIVPAILILYILRYFKRKQIQLDII</sequence>
<feature type="transmembrane region" description="Helical" evidence="6">
    <location>
        <begin position="90"/>
        <end position="110"/>
    </location>
</feature>
<dbReference type="InterPro" id="IPR036259">
    <property type="entry name" value="MFS_trans_sf"/>
</dbReference>
<dbReference type="GO" id="GO:0016020">
    <property type="term" value="C:membrane"/>
    <property type="evidence" value="ECO:0007669"/>
    <property type="project" value="UniProtKB-SubCell"/>
</dbReference>
<reference evidence="7" key="1">
    <citation type="submission" date="2021-02" db="EMBL/GenBank/DDBJ databases">
        <authorList>
            <person name="Nowell W R."/>
        </authorList>
    </citation>
    <scope>NUCLEOTIDE SEQUENCE</scope>
    <source>
        <strain evidence="7">Ploen Becks lab</strain>
    </source>
</reference>
<feature type="transmembrane region" description="Helical" evidence="6">
    <location>
        <begin position="153"/>
        <end position="170"/>
    </location>
</feature>
<feature type="transmembrane region" description="Helical" evidence="6">
    <location>
        <begin position="182"/>
        <end position="200"/>
    </location>
</feature>
<dbReference type="EMBL" id="CAJNOC010001345">
    <property type="protein sequence ID" value="CAF0856649.1"/>
    <property type="molecule type" value="Genomic_DNA"/>
</dbReference>
<dbReference type="OrthoDB" id="4540492at2759"/>
<evidence type="ECO:0000256" key="2">
    <source>
        <dbReference type="ARBA" id="ARBA00022448"/>
    </source>
</evidence>
<dbReference type="SUPFAM" id="SSF103473">
    <property type="entry name" value="MFS general substrate transporter"/>
    <property type="match status" value="1"/>
</dbReference>
<evidence type="ECO:0000256" key="3">
    <source>
        <dbReference type="ARBA" id="ARBA00022692"/>
    </source>
</evidence>
<organism evidence="7 8">
    <name type="scientific">Brachionus calyciflorus</name>
    <dbReference type="NCBI Taxonomy" id="104777"/>
    <lineage>
        <taxon>Eukaryota</taxon>
        <taxon>Metazoa</taxon>
        <taxon>Spiralia</taxon>
        <taxon>Gnathifera</taxon>
        <taxon>Rotifera</taxon>
        <taxon>Eurotatoria</taxon>
        <taxon>Monogononta</taxon>
        <taxon>Pseudotrocha</taxon>
        <taxon>Ploima</taxon>
        <taxon>Brachionidae</taxon>
        <taxon>Brachionus</taxon>
    </lineage>
</organism>
<dbReference type="PANTHER" id="PTHR23503:SF8">
    <property type="entry name" value="FACILITATED GLUCOSE TRANSPORTER PROTEIN 1"/>
    <property type="match status" value="1"/>
</dbReference>
<feature type="transmembrane region" description="Helical" evidence="6">
    <location>
        <begin position="63"/>
        <end position="83"/>
    </location>
</feature>
<evidence type="ECO:0000313" key="7">
    <source>
        <dbReference type="EMBL" id="CAF0856649.1"/>
    </source>
</evidence>
<comment type="subcellular location">
    <subcellularLocation>
        <location evidence="1">Membrane</location>
    </subcellularLocation>
</comment>
<dbReference type="GO" id="GO:0015149">
    <property type="term" value="F:hexose transmembrane transporter activity"/>
    <property type="evidence" value="ECO:0007669"/>
    <property type="project" value="TreeGrafter"/>
</dbReference>
<keyword evidence="4 6" id="KW-1133">Transmembrane helix</keyword>
<dbReference type="InterPro" id="IPR045263">
    <property type="entry name" value="GLUT"/>
</dbReference>
<evidence type="ECO:0000256" key="1">
    <source>
        <dbReference type="ARBA" id="ARBA00004370"/>
    </source>
</evidence>
<proteinExistence type="predicted"/>
<evidence type="ECO:0000256" key="4">
    <source>
        <dbReference type="ARBA" id="ARBA00022989"/>
    </source>
</evidence>
<feature type="transmembrane region" description="Helical" evidence="6">
    <location>
        <begin position="116"/>
        <end position="141"/>
    </location>
</feature>
<dbReference type="Gene3D" id="1.20.1250.20">
    <property type="entry name" value="MFS general substrate transporter like domains"/>
    <property type="match status" value="1"/>
</dbReference>
<evidence type="ECO:0000256" key="6">
    <source>
        <dbReference type="SAM" id="Phobius"/>
    </source>
</evidence>
<dbReference type="AlphaFoldDB" id="A0A813WWV6"/>
<accession>A0A813WWV6</accession>
<dbReference type="PANTHER" id="PTHR23503">
    <property type="entry name" value="SOLUTE CARRIER FAMILY 2"/>
    <property type="match status" value="1"/>
</dbReference>
<dbReference type="Proteomes" id="UP000663879">
    <property type="component" value="Unassembled WGS sequence"/>
</dbReference>
<keyword evidence="5 6" id="KW-0472">Membrane</keyword>
<evidence type="ECO:0000256" key="5">
    <source>
        <dbReference type="ARBA" id="ARBA00023136"/>
    </source>
</evidence>
<protein>
    <submittedName>
        <fullName evidence="7">Uncharacterized protein</fullName>
    </submittedName>
</protein>
<keyword evidence="2" id="KW-0813">Transport</keyword>
<evidence type="ECO:0000313" key="8">
    <source>
        <dbReference type="Proteomes" id="UP000663879"/>
    </source>
</evidence>